<keyword evidence="7" id="KW-0067">ATP-binding</keyword>
<dbReference type="SUPFAM" id="SSF55781">
    <property type="entry name" value="GAF domain-like"/>
    <property type="match status" value="1"/>
</dbReference>
<dbReference type="CDD" id="cd00075">
    <property type="entry name" value="HATPase"/>
    <property type="match status" value="1"/>
</dbReference>
<keyword evidence="3" id="KW-0597">Phosphoprotein</keyword>
<dbReference type="InterPro" id="IPR036097">
    <property type="entry name" value="HisK_dim/P_sf"/>
</dbReference>
<keyword evidence="4 10" id="KW-0808">Transferase</keyword>
<dbReference type="STRING" id="857265.WG78_14965"/>
<protein>
    <recommendedName>
        <fullName evidence="2">histidine kinase</fullName>
        <ecNumber evidence="2">2.7.13.3</ecNumber>
    </recommendedName>
</protein>
<dbReference type="RefSeq" id="WP_053938633.1">
    <property type="nucleotide sequence ID" value="NZ_LAQT01000012.1"/>
</dbReference>
<dbReference type="InterPro" id="IPR050351">
    <property type="entry name" value="BphY/WalK/GraS-like"/>
</dbReference>
<keyword evidence="8" id="KW-0902">Two-component regulatory system</keyword>
<reference evidence="10 11" key="1">
    <citation type="submission" date="2015-07" db="EMBL/GenBank/DDBJ databases">
        <title>Draft genome sequence of the Amantichitinum ursilacus IGB-41, a new chitin-degrading bacterium.</title>
        <authorList>
            <person name="Kirstahler P."/>
            <person name="Guenther M."/>
            <person name="Grumaz C."/>
            <person name="Rupp S."/>
            <person name="Zibek S."/>
            <person name="Sohn K."/>
        </authorList>
    </citation>
    <scope>NUCLEOTIDE SEQUENCE [LARGE SCALE GENOMIC DNA]</scope>
    <source>
        <strain evidence="10 11">IGB-41</strain>
    </source>
</reference>
<dbReference type="Gene3D" id="3.30.565.10">
    <property type="entry name" value="Histidine kinase-like ATPase, C-terminal domain"/>
    <property type="match status" value="1"/>
</dbReference>
<dbReference type="InterPro" id="IPR029016">
    <property type="entry name" value="GAF-like_dom_sf"/>
</dbReference>
<dbReference type="Gene3D" id="3.30.450.40">
    <property type="match status" value="1"/>
</dbReference>
<dbReference type="InterPro" id="IPR003018">
    <property type="entry name" value="GAF"/>
</dbReference>
<sequence length="397" mass="42842">MHDPIADDVAAIQSIEAVPTILQVIAQTTGMRFACVARVTQDRWTVCAVHDAISFGLTPGDELQVATTLCSVVRDTNAGVIIDHVSEDPDFHDHPCPAMYGFESYISIPLYRRNGEYFGTLCALDPLPADVSNSATVNTFNLFSQLISSQLQTEDELRASQAALLTAQQTAELREQFIAVLGHDLRTPLASILMGADVLLKRPLDESTASILLRIRKSGARISTLVDDVLDFARGRMGGGIMLTRRWTDTLGADLRQVAAETQSNFEGRAIKVEINIDAQVFCDPTRIAQLLSNLMNNALTHGAPAVPVSVAANVVRERLCISVSNGGSPIPAQTLPNLFKPYWRGAAADANTGLGLGLYIVSEIAQSHGGELVVTSDAEQTCFTFTLPLTPQRVLN</sequence>
<dbReference type="EMBL" id="LAQT01000012">
    <property type="protein sequence ID" value="KPC51894.1"/>
    <property type="molecule type" value="Genomic_DNA"/>
</dbReference>
<dbReference type="SMART" id="SM00065">
    <property type="entry name" value="GAF"/>
    <property type="match status" value="1"/>
</dbReference>
<keyword evidence="5" id="KW-0547">Nucleotide-binding</keyword>
<dbReference type="GO" id="GO:0007234">
    <property type="term" value="P:osmosensory signaling via phosphorelay pathway"/>
    <property type="evidence" value="ECO:0007669"/>
    <property type="project" value="TreeGrafter"/>
</dbReference>
<dbReference type="Pfam" id="PF02518">
    <property type="entry name" value="HATPase_c"/>
    <property type="match status" value="1"/>
</dbReference>
<evidence type="ECO:0000256" key="3">
    <source>
        <dbReference type="ARBA" id="ARBA00022553"/>
    </source>
</evidence>
<evidence type="ECO:0000256" key="4">
    <source>
        <dbReference type="ARBA" id="ARBA00022679"/>
    </source>
</evidence>
<organism evidence="10 11">
    <name type="scientific">Amantichitinum ursilacus</name>
    <dbReference type="NCBI Taxonomy" id="857265"/>
    <lineage>
        <taxon>Bacteria</taxon>
        <taxon>Pseudomonadati</taxon>
        <taxon>Pseudomonadota</taxon>
        <taxon>Betaproteobacteria</taxon>
        <taxon>Neisseriales</taxon>
        <taxon>Chitinibacteraceae</taxon>
        <taxon>Amantichitinum</taxon>
    </lineage>
</organism>
<evidence type="ECO:0000256" key="5">
    <source>
        <dbReference type="ARBA" id="ARBA00022741"/>
    </source>
</evidence>
<evidence type="ECO:0000313" key="10">
    <source>
        <dbReference type="EMBL" id="KPC51894.1"/>
    </source>
</evidence>
<dbReference type="PANTHER" id="PTHR42878">
    <property type="entry name" value="TWO-COMPONENT HISTIDINE KINASE"/>
    <property type="match status" value="1"/>
</dbReference>
<dbReference type="GO" id="GO:0030295">
    <property type="term" value="F:protein kinase activator activity"/>
    <property type="evidence" value="ECO:0007669"/>
    <property type="project" value="TreeGrafter"/>
</dbReference>
<evidence type="ECO:0000259" key="9">
    <source>
        <dbReference type="PROSITE" id="PS50109"/>
    </source>
</evidence>
<dbReference type="OrthoDB" id="8583694at2"/>
<keyword evidence="11" id="KW-1185">Reference proteome</keyword>
<dbReference type="AlphaFoldDB" id="A0A0N1JSC9"/>
<dbReference type="GO" id="GO:0000155">
    <property type="term" value="F:phosphorelay sensor kinase activity"/>
    <property type="evidence" value="ECO:0007669"/>
    <property type="project" value="InterPro"/>
</dbReference>
<dbReference type="Pfam" id="PF00512">
    <property type="entry name" value="HisKA"/>
    <property type="match status" value="1"/>
</dbReference>
<dbReference type="SUPFAM" id="SSF55874">
    <property type="entry name" value="ATPase domain of HSP90 chaperone/DNA topoisomerase II/histidine kinase"/>
    <property type="match status" value="1"/>
</dbReference>
<feature type="domain" description="Histidine kinase" evidence="9">
    <location>
        <begin position="180"/>
        <end position="392"/>
    </location>
</feature>
<dbReference type="SUPFAM" id="SSF47384">
    <property type="entry name" value="Homodimeric domain of signal transducing histidine kinase"/>
    <property type="match status" value="1"/>
</dbReference>
<dbReference type="SMART" id="SM00388">
    <property type="entry name" value="HisKA"/>
    <property type="match status" value="1"/>
</dbReference>
<dbReference type="GO" id="GO:0000156">
    <property type="term" value="F:phosphorelay response regulator activity"/>
    <property type="evidence" value="ECO:0007669"/>
    <property type="project" value="TreeGrafter"/>
</dbReference>
<dbReference type="InterPro" id="IPR003661">
    <property type="entry name" value="HisK_dim/P_dom"/>
</dbReference>
<dbReference type="PANTHER" id="PTHR42878:SF7">
    <property type="entry name" value="SENSOR HISTIDINE KINASE GLRK"/>
    <property type="match status" value="1"/>
</dbReference>
<dbReference type="PRINTS" id="PR00344">
    <property type="entry name" value="BCTRLSENSOR"/>
</dbReference>
<dbReference type="Gene3D" id="1.10.287.130">
    <property type="match status" value="1"/>
</dbReference>
<keyword evidence="6" id="KW-0418">Kinase</keyword>
<dbReference type="Pfam" id="PF01590">
    <property type="entry name" value="GAF"/>
    <property type="match status" value="1"/>
</dbReference>
<dbReference type="EC" id="2.7.13.3" evidence="2"/>
<proteinExistence type="predicted"/>
<name>A0A0N1JSC9_9NEIS</name>
<dbReference type="SMART" id="SM00387">
    <property type="entry name" value="HATPase_c"/>
    <property type="match status" value="1"/>
</dbReference>
<evidence type="ECO:0000256" key="8">
    <source>
        <dbReference type="ARBA" id="ARBA00023012"/>
    </source>
</evidence>
<evidence type="ECO:0000256" key="7">
    <source>
        <dbReference type="ARBA" id="ARBA00022840"/>
    </source>
</evidence>
<evidence type="ECO:0000256" key="6">
    <source>
        <dbReference type="ARBA" id="ARBA00022777"/>
    </source>
</evidence>
<gene>
    <name evidence="10" type="primary">bphP</name>
    <name evidence="10" type="ORF">WG78_14965</name>
</gene>
<evidence type="ECO:0000256" key="1">
    <source>
        <dbReference type="ARBA" id="ARBA00000085"/>
    </source>
</evidence>
<dbReference type="PROSITE" id="PS50109">
    <property type="entry name" value="HIS_KIN"/>
    <property type="match status" value="1"/>
</dbReference>
<dbReference type="InterPro" id="IPR004358">
    <property type="entry name" value="Sig_transdc_His_kin-like_C"/>
</dbReference>
<comment type="caution">
    <text evidence="10">The sequence shown here is derived from an EMBL/GenBank/DDBJ whole genome shotgun (WGS) entry which is preliminary data.</text>
</comment>
<evidence type="ECO:0000256" key="2">
    <source>
        <dbReference type="ARBA" id="ARBA00012438"/>
    </source>
</evidence>
<accession>A0A0N1JSC9</accession>
<comment type="catalytic activity">
    <reaction evidence="1">
        <text>ATP + protein L-histidine = ADP + protein N-phospho-L-histidine.</text>
        <dbReference type="EC" id="2.7.13.3"/>
    </reaction>
</comment>
<dbReference type="InterPro" id="IPR036890">
    <property type="entry name" value="HATPase_C_sf"/>
</dbReference>
<evidence type="ECO:0000313" key="11">
    <source>
        <dbReference type="Proteomes" id="UP000037939"/>
    </source>
</evidence>
<dbReference type="InterPro" id="IPR003594">
    <property type="entry name" value="HATPase_dom"/>
</dbReference>
<dbReference type="Proteomes" id="UP000037939">
    <property type="component" value="Unassembled WGS sequence"/>
</dbReference>
<dbReference type="GO" id="GO:0005524">
    <property type="term" value="F:ATP binding"/>
    <property type="evidence" value="ECO:0007669"/>
    <property type="project" value="UniProtKB-KW"/>
</dbReference>
<dbReference type="InterPro" id="IPR005467">
    <property type="entry name" value="His_kinase_dom"/>
</dbReference>
<dbReference type="PATRIC" id="fig|857265.3.peg.3077"/>
<dbReference type="CDD" id="cd00082">
    <property type="entry name" value="HisKA"/>
    <property type="match status" value="1"/>
</dbReference>